<comment type="caution">
    <text evidence="4">The sequence shown here is derived from an EMBL/GenBank/DDBJ whole genome shotgun (WGS) entry which is preliminary data.</text>
</comment>
<feature type="transmembrane region" description="Helical" evidence="1">
    <location>
        <begin position="77"/>
        <end position="95"/>
    </location>
</feature>
<dbReference type="InterPro" id="IPR002656">
    <property type="entry name" value="Acyl_transf_3_dom"/>
</dbReference>
<keyword evidence="4" id="KW-0808">Transferase</keyword>
<organism evidence="4 5">
    <name type="scientific">Propioniciclava flava</name>
    <dbReference type="NCBI Taxonomy" id="2072026"/>
    <lineage>
        <taxon>Bacteria</taxon>
        <taxon>Bacillati</taxon>
        <taxon>Actinomycetota</taxon>
        <taxon>Actinomycetes</taxon>
        <taxon>Propionibacteriales</taxon>
        <taxon>Propionibacteriaceae</taxon>
        <taxon>Propioniciclava</taxon>
    </lineage>
</organism>
<evidence type="ECO:0000259" key="3">
    <source>
        <dbReference type="Pfam" id="PF19040"/>
    </source>
</evidence>
<keyword evidence="1" id="KW-0812">Transmembrane</keyword>
<keyword evidence="1" id="KW-1133">Transmembrane helix</keyword>
<feature type="transmembrane region" description="Helical" evidence="1">
    <location>
        <begin position="180"/>
        <end position="202"/>
    </location>
</feature>
<dbReference type="OrthoDB" id="3404679at2"/>
<feature type="transmembrane region" description="Helical" evidence="1">
    <location>
        <begin position="290"/>
        <end position="314"/>
    </location>
</feature>
<feature type="transmembrane region" description="Helical" evidence="1">
    <location>
        <begin position="383"/>
        <end position="402"/>
    </location>
</feature>
<dbReference type="EMBL" id="PPCV01000003">
    <property type="protein sequence ID" value="RXW32593.1"/>
    <property type="molecule type" value="Genomic_DNA"/>
</dbReference>
<dbReference type="GO" id="GO:0016020">
    <property type="term" value="C:membrane"/>
    <property type="evidence" value="ECO:0007669"/>
    <property type="project" value="TreeGrafter"/>
</dbReference>
<evidence type="ECO:0000313" key="4">
    <source>
        <dbReference type="EMBL" id="RXW32593.1"/>
    </source>
</evidence>
<dbReference type="GO" id="GO:0016747">
    <property type="term" value="F:acyltransferase activity, transferring groups other than amino-acyl groups"/>
    <property type="evidence" value="ECO:0007669"/>
    <property type="project" value="InterPro"/>
</dbReference>
<feature type="transmembrane region" description="Helical" evidence="1">
    <location>
        <begin position="260"/>
        <end position="278"/>
    </location>
</feature>
<feature type="domain" description="SGNH" evidence="3">
    <location>
        <begin position="510"/>
        <end position="717"/>
    </location>
</feature>
<evidence type="ECO:0000259" key="2">
    <source>
        <dbReference type="Pfam" id="PF01757"/>
    </source>
</evidence>
<gene>
    <name evidence="4" type="ORF">C1706_05370</name>
</gene>
<feature type="transmembrane region" description="Helical" evidence="1">
    <location>
        <begin position="320"/>
        <end position="339"/>
    </location>
</feature>
<dbReference type="InterPro" id="IPR050879">
    <property type="entry name" value="Acyltransferase_3"/>
</dbReference>
<dbReference type="PANTHER" id="PTHR23028">
    <property type="entry name" value="ACETYLTRANSFERASE"/>
    <property type="match status" value="1"/>
</dbReference>
<feature type="transmembrane region" description="Helical" evidence="1">
    <location>
        <begin position="223"/>
        <end position="240"/>
    </location>
</feature>
<feature type="transmembrane region" description="Helical" evidence="1">
    <location>
        <begin position="360"/>
        <end position="377"/>
    </location>
</feature>
<feature type="transmembrane region" description="Helical" evidence="1">
    <location>
        <begin position="55"/>
        <end position="71"/>
    </location>
</feature>
<name>A0A4Q2EHP2_9ACTN</name>
<feature type="domain" description="Acyltransferase 3" evidence="2">
    <location>
        <begin position="52"/>
        <end position="402"/>
    </location>
</feature>
<proteinExistence type="predicted"/>
<keyword evidence="1" id="KW-0472">Membrane</keyword>
<reference evidence="4 5" key="1">
    <citation type="submission" date="2018-01" db="EMBL/GenBank/DDBJ databases">
        <title>Lactibacter flavus gen. nov., sp. nov., a novel bacterium of the family Propionibacteriaceae isolated from raw milk and dairy products.</title>
        <authorList>
            <person name="Wenning M."/>
            <person name="Breitenwieser F."/>
            <person name="Huptas C."/>
            <person name="von Neubeck M."/>
            <person name="Busse H.-J."/>
            <person name="Scherer S."/>
        </authorList>
    </citation>
    <scope>NUCLEOTIDE SEQUENCE [LARGE SCALE GENOMIC DNA]</scope>
    <source>
        <strain evidence="4 5">VG341</strain>
    </source>
</reference>
<protein>
    <submittedName>
        <fullName evidence="4">Acyltransferase</fullName>
    </submittedName>
</protein>
<dbReference type="AlphaFoldDB" id="A0A4Q2EHP2"/>
<dbReference type="Proteomes" id="UP000290624">
    <property type="component" value="Unassembled WGS sequence"/>
</dbReference>
<dbReference type="Pfam" id="PF19040">
    <property type="entry name" value="SGNH"/>
    <property type="match status" value="1"/>
</dbReference>
<dbReference type="Pfam" id="PF01757">
    <property type="entry name" value="Acyl_transf_3"/>
    <property type="match status" value="1"/>
</dbReference>
<dbReference type="InterPro" id="IPR043968">
    <property type="entry name" value="SGNH"/>
</dbReference>
<evidence type="ECO:0000313" key="5">
    <source>
        <dbReference type="Proteomes" id="UP000290624"/>
    </source>
</evidence>
<keyword evidence="5" id="KW-1185">Reference proteome</keyword>
<accession>A0A4Q2EHP2</accession>
<dbReference type="PANTHER" id="PTHR23028:SF53">
    <property type="entry name" value="ACYL_TRANSF_3 DOMAIN-CONTAINING PROTEIN"/>
    <property type="match status" value="1"/>
</dbReference>
<evidence type="ECO:0000256" key="1">
    <source>
        <dbReference type="SAM" id="Phobius"/>
    </source>
</evidence>
<sequence length="727" mass="79788">MRPASVTRHQHPHRMTLGSAAIMSSPFTATLDESATTSPAPVPPPRPRYRTELQGLRALAVAMVVLYHVFLDRVSGGVDIFLLISAFLLTSSFMARIQTRQPLAVPRYWIKTFTRLLPPAVATILAVLLLVYLFFPAYRWREVLQQAMASALYYENWHLAAGAVDYYAVDRTQASPFQHFWSLSIQGQVFLVWPLLFLAAAWRIRHTYPRRAPLSAAQVRRSLTWLFGPIFVVSLGWSIYETATSQAFAYFNTFARLWEFALGSLLAIWLPAAEDAFRRNTATASPSGRVLRVIAGWVGLLGMVSCGLMVTVAGAFPGAIALWPLLSASLIIIAGNTGSPWGVDRWLSHPVLNRLGDTSYALYLVHWPLLITMMVLQNSERPGIIEGIVIVLLSVRIAFLLTKYVDAPIRTNRALRRFPARGVVVILLCLALALVPVIAIRGALDRQTARALAAASANNPGAAVLTGASTGPADPTAAPIPLPEDIPWDWAGLEMRCKGRLKPTSAVLASACSQSASGEAEKVILIAGDSRTQQYMAALRPLAEQRGFTLVSILKGGCPLALEGVDEMCHEWNVQLIRHVETLRPAAVFTTTTRILHGIEEVPVPGVDTLVNRLTTAGIGVIGLRDQPRMPFNPIDCVSERSEEQCTVTTRGIFAEEDPNRALARNVRGSGVFVPVDLLPWICPDDQCRPVIGNVFVYLDEDHLTQMYATTLAPVLDAQLTTAGWRW</sequence>
<keyword evidence="4" id="KW-0012">Acyltransferase</keyword>
<feature type="transmembrane region" description="Helical" evidence="1">
    <location>
        <begin position="423"/>
        <end position="444"/>
    </location>
</feature>
<feature type="transmembrane region" description="Helical" evidence="1">
    <location>
        <begin position="116"/>
        <end position="135"/>
    </location>
</feature>
<dbReference type="GO" id="GO:0009103">
    <property type="term" value="P:lipopolysaccharide biosynthetic process"/>
    <property type="evidence" value="ECO:0007669"/>
    <property type="project" value="TreeGrafter"/>
</dbReference>